<reference evidence="1 2" key="1">
    <citation type="journal article" date="2021" name="Elife">
        <title>Chloroplast acquisition without the gene transfer in kleptoplastic sea slugs, Plakobranchus ocellatus.</title>
        <authorList>
            <person name="Maeda T."/>
            <person name="Takahashi S."/>
            <person name="Yoshida T."/>
            <person name="Shimamura S."/>
            <person name="Takaki Y."/>
            <person name="Nagai Y."/>
            <person name="Toyoda A."/>
            <person name="Suzuki Y."/>
            <person name="Arimoto A."/>
            <person name="Ishii H."/>
            <person name="Satoh N."/>
            <person name="Nishiyama T."/>
            <person name="Hasebe M."/>
            <person name="Maruyama T."/>
            <person name="Minagawa J."/>
            <person name="Obokata J."/>
            <person name="Shigenobu S."/>
        </authorList>
    </citation>
    <scope>NUCLEOTIDE SEQUENCE [LARGE SCALE GENOMIC DNA]</scope>
</reference>
<gene>
    <name evidence="1" type="ORF">ElyMa_005524500</name>
</gene>
<evidence type="ECO:0000313" key="2">
    <source>
        <dbReference type="Proteomes" id="UP000762676"/>
    </source>
</evidence>
<dbReference type="AlphaFoldDB" id="A0AAV4EW23"/>
<dbReference type="Proteomes" id="UP000762676">
    <property type="component" value="Unassembled WGS sequence"/>
</dbReference>
<name>A0AAV4EW23_9GAST</name>
<proteinExistence type="predicted"/>
<dbReference type="EMBL" id="BMAT01011025">
    <property type="protein sequence ID" value="GFR65204.1"/>
    <property type="molecule type" value="Genomic_DNA"/>
</dbReference>
<protein>
    <submittedName>
        <fullName evidence="1">Uncharacterized protein</fullName>
    </submittedName>
</protein>
<keyword evidence="2" id="KW-1185">Reference proteome</keyword>
<accession>A0AAV4EW23</accession>
<evidence type="ECO:0000313" key="1">
    <source>
        <dbReference type="EMBL" id="GFR65204.1"/>
    </source>
</evidence>
<comment type="caution">
    <text evidence="1">The sequence shown here is derived from an EMBL/GenBank/DDBJ whole genome shotgun (WGS) entry which is preliminary data.</text>
</comment>
<organism evidence="1 2">
    <name type="scientific">Elysia marginata</name>
    <dbReference type="NCBI Taxonomy" id="1093978"/>
    <lineage>
        <taxon>Eukaryota</taxon>
        <taxon>Metazoa</taxon>
        <taxon>Spiralia</taxon>
        <taxon>Lophotrochozoa</taxon>
        <taxon>Mollusca</taxon>
        <taxon>Gastropoda</taxon>
        <taxon>Heterobranchia</taxon>
        <taxon>Euthyneura</taxon>
        <taxon>Panpulmonata</taxon>
        <taxon>Sacoglossa</taxon>
        <taxon>Placobranchoidea</taxon>
        <taxon>Plakobranchidae</taxon>
        <taxon>Elysia</taxon>
    </lineage>
</organism>
<sequence>MPSELVVPEEFEERISRVRRLPPLKQMIRSTRFVARGQYNTASRPPVFSPMNSSQKPNLLHPTSACWASPLPQSSLPVATRHVHFRFRQSPKGARKLHGVLKTPLLYQPLPDRAKKKSRR</sequence>